<dbReference type="Pfam" id="PF00296">
    <property type="entry name" value="Bac_luciferase"/>
    <property type="match status" value="1"/>
</dbReference>
<reference evidence="8 9" key="1">
    <citation type="submission" date="2019-08" db="EMBL/GenBank/DDBJ databases">
        <title>Hyperibacter terrae gen. nov., sp. nov. and Hyperibacter viscosus sp. nov., two new members in the family Rhodospirillaceae isolated from the rhizosphere of Hypericum perforatum.</title>
        <authorList>
            <person name="Noviana Z."/>
        </authorList>
    </citation>
    <scope>NUCLEOTIDE SEQUENCE [LARGE SCALE GENOMIC DNA]</scope>
    <source>
        <strain evidence="8 9">R5959</strain>
    </source>
</reference>
<dbReference type="Proteomes" id="UP000325797">
    <property type="component" value="Chromosome"/>
</dbReference>
<keyword evidence="4 8" id="KW-0503">Monooxygenase</keyword>
<dbReference type="InterPro" id="IPR011251">
    <property type="entry name" value="Luciferase-like_dom"/>
</dbReference>
<evidence type="ECO:0000256" key="5">
    <source>
        <dbReference type="ARBA" id="ARBA00033748"/>
    </source>
</evidence>
<dbReference type="PIRSF" id="PIRSF000337">
    <property type="entry name" value="NTA_MOA"/>
    <property type="match status" value="1"/>
</dbReference>
<sequence length="445" mass="49655">MPDRRNDKMKLGAFFHPTGNHIAAWLHSGSQIDAGTNFEHYAALAQTAEAAKFDLMFLADAVATRNGRLNALKRWPQYMAYFDPMVLLSGIAARTSRLGLVATAATSYNEPYHVARRYASLDHLSHGRAGWNAVTSSNHSESRNFGREEHLSHREKYERALEFLEVVKGLWDSWEDDAFRRDRTTAEYFDPAKLHPLNHKGAHFSVAGPLNVARPPQGHPIIAQAGGSDDFIDMAGRHADLIFTAQFDLESAQALYGKLAAAVKKHGRPAGSLKVMPGLNAIVGRTEKEAQEKHEHLSSLIHPDVGREVLSNDLGNVDLSGVPLDAPIPEEIVEEQLRFWLRFMKEATGKENPTLRETYRHYGSARGQRPLVGTASQIADEMERWFQGRGADGFLIHPATLPDGLEDICGLLIPELQNRGLFRTEYEGETLRENLGLPRPKNRYA</sequence>
<evidence type="ECO:0000256" key="6">
    <source>
        <dbReference type="PIRSR" id="PIRSR000337-1"/>
    </source>
</evidence>
<feature type="domain" description="Luciferase-like" evidence="7">
    <location>
        <begin position="23"/>
        <end position="392"/>
    </location>
</feature>
<proteinExistence type="inferred from homology"/>
<dbReference type="PANTHER" id="PTHR30011">
    <property type="entry name" value="ALKANESULFONATE MONOOXYGENASE-RELATED"/>
    <property type="match status" value="1"/>
</dbReference>
<organism evidence="8 9">
    <name type="scientific">Hypericibacter adhaerens</name>
    <dbReference type="NCBI Taxonomy" id="2602016"/>
    <lineage>
        <taxon>Bacteria</taxon>
        <taxon>Pseudomonadati</taxon>
        <taxon>Pseudomonadota</taxon>
        <taxon>Alphaproteobacteria</taxon>
        <taxon>Rhodospirillales</taxon>
        <taxon>Dongiaceae</taxon>
        <taxon>Hypericibacter</taxon>
    </lineage>
</organism>
<feature type="binding site" evidence="6">
    <location>
        <position position="157"/>
    </location>
    <ligand>
        <name>FMN</name>
        <dbReference type="ChEBI" id="CHEBI:58210"/>
    </ligand>
</feature>
<dbReference type="GO" id="GO:0016705">
    <property type="term" value="F:oxidoreductase activity, acting on paired donors, with incorporation or reduction of molecular oxygen"/>
    <property type="evidence" value="ECO:0007669"/>
    <property type="project" value="InterPro"/>
</dbReference>
<dbReference type="NCBIfam" id="TIGR03860">
    <property type="entry name" value="FMN_nitrolo"/>
    <property type="match status" value="1"/>
</dbReference>
<keyword evidence="3" id="KW-0560">Oxidoreductase</keyword>
<feature type="binding site" evidence="6">
    <location>
        <position position="60"/>
    </location>
    <ligand>
        <name>FMN</name>
        <dbReference type="ChEBI" id="CHEBI:58210"/>
    </ligand>
</feature>
<dbReference type="RefSeq" id="WP_225308846.1">
    <property type="nucleotide sequence ID" value="NZ_CP042582.1"/>
</dbReference>
<accession>A0A5J6N4C4</accession>
<evidence type="ECO:0000259" key="7">
    <source>
        <dbReference type="Pfam" id="PF00296"/>
    </source>
</evidence>
<evidence type="ECO:0000313" key="8">
    <source>
        <dbReference type="EMBL" id="QEX23390.1"/>
    </source>
</evidence>
<feature type="binding site" evidence="6">
    <location>
        <position position="228"/>
    </location>
    <ligand>
        <name>FMN</name>
        <dbReference type="ChEBI" id="CHEBI:58210"/>
    </ligand>
</feature>
<dbReference type="KEGG" id="hadh:FRZ61_33280"/>
<feature type="binding site" evidence="6">
    <location>
        <position position="153"/>
    </location>
    <ligand>
        <name>FMN</name>
        <dbReference type="ChEBI" id="CHEBI:58210"/>
    </ligand>
</feature>
<feature type="binding site" evidence="6">
    <location>
        <position position="103"/>
    </location>
    <ligand>
        <name>FMN</name>
        <dbReference type="ChEBI" id="CHEBI:58210"/>
    </ligand>
</feature>
<dbReference type="Gene3D" id="3.20.20.30">
    <property type="entry name" value="Luciferase-like domain"/>
    <property type="match status" value="1"/>
</dbReference>
<gene>
    <name evidence="8" type="ORF">FRZ61_33280</name>
</gene>
<dbReference type="InterPro" id="IPR051260">
    <property type="entry name" value="Diverse_substr_monoxygenases"/>
</dbReference>
<dbReference type="PANTHER" id="PTHR30011:SF16">
    <property type="entry name" value="C2H2 FINGER DOMAIN TRANSCRIPTION FACTOR (EUROFUNG)-RELATED"/>
    <property type="match status" value="1"/>
</dbReference>
<dbReference type="InterPro" id="IPR016215">
    <property type="entry name" value="NTA_MOA"/>
</dbReference>
<keyword evidence="2 6" id="KW-0288">FMN</keyword>
<keyword evidence="9" id="KW-1185">Reference proteome</keyword>
<evidence type="ECO:0000256" key="4">
    <source>
        <dbReference type="ARBA" id="ARBA00023033"/>
    </source>
</evidence>
<comment type="similarity">
    <text evidence="5">Belongs to the NtaA/SnaA/DszA monooxygenase family.</text>
</comment>
<dbReference type="GO" id="GO:0004497">
    <property type="term" value="F:monooxygenase activity"/>
    <property type="evidence" value="ECO:0007669"/>
    <property type="project" value="UniProtKB-KW"/>
</dbReference>
<dbReference type="AlphaFoldDB" id="A0A5J6N4C4"/>
<evidence type="ECO:0000256" key="1">
    <source>
        <dbReference type="ARBA" id="ARBA00022630"/>
    </source>
</evidence>
<evidence type="ECO:0000313" key="9">
    <source>
        <dbReference type="Proteomes" id="UP000325797"/>
    </source>
</evidence>
<evidence type="ECO:0000256" key="2">
    <source>
        <dbReference type="ARBA" id="ARBA00022643"/>
    </source>
</evidence>
<dbReference type="CDD" id="cd01095">
    <property type="entry name" value="Nitrilotriacetate_monoxgenase"/>
    <property type="match status" value="1"/>
</dbReference>
<dbReference type="SUPFAM" id="SSF51679">
    <property type="entry name" value="Bacterial luciferase-like"/>
    <property type="match status" value="1"/>
</dbReference>
<protein>
    <submittedName>
        <fullName evidence="8">Monooxygenase</fullName>
    </submittedName>
</protein>
<keyword evidence="1 6" id="KW-0285">Flavoprotein</keyword>
<name>A0A5J6N4C4_9PROT</name>
<dbReference type="InterPro" id="IPR036661">
    <property type="entry name" value="Luciferase-like_sf"/>
</dbReference>
<evidence type="ECO:0000256" key="3">
    <source>
        <dbReference type="ARBA" id="ARBA00023002"/>
    </source>
</evidence>
<dbReference type="EMBL" id="CP042582">
    <property type="protein sequence ID" value="QEX23390.1"/>
    <property type="molecule type" value="Genomic_DNA"/>
</dbReference>